<dbReference type="Gene3D" id="3.30.70.1730">
    <property type="match status" value="1"/>
</dbReference>
<evidence type="ECO:0000256" key="1">
    <source>
        <dbReference type="ARBA" id="ARBA00008889"/>
    </source>
</evidence>
<keyword evidence="2" id="KW-0689">Ribosomal protein</keyword>
<dbReference type="GO" id="GO:1990904">
    <property type="term" value="C:ribonucleoprotein complex"/>
    <property type="evidence" value="ECO:0007669"/>
    <property type="project" value="UniProtKB-KW"/>
</dbReference>
<keyword evidence="3" id="KW-0687">Ribonucleoprotein</keyword>
<evidence type="ECO:0000256" key="5">
    <source>
        <dbReference type="ARBA" id="ARBA00035716"/>
    </source>
</evidence>
<dbReference type="Pfam" id="PF00466">
    <property type="entry name" value="Ribosomal_L10"/>
    <property type="match status" value="1"/>
</dbReference>
<evidence type="ECO:0000256" key="3">
    <source>
        <dbReference type="ARBA" id="ARBA00023274"/>
    </source>
</evidence>
<dbReference type="InterPro" id="IPR043141">
    <property type="entry name" value="Ribosomal_uL10-like_sf"/>
</dbReference>
<dbReference type="SUPFAM" id="SSF160369">
    <property type="entry name" value="Ribosomal protein L10-like"/>
    <property type="match status" value="1"/>
</dbReference>
<keyword evidence="6" id="KW-1185">Reference proteome</keyword>
<proteinExistence type="inferred from homology"/>
<sequence length="179" mass="20309">MLNAVYVQMPPIEQALGRLVKNMMRSYRVMAVCQMNPVDGRTFWLARNQMRLQGLETKYYGNRVMKWVFEGTPLQTLEPLLVSSNCYIFAKELDSIKQIVSCAQKYNWMTPIAVVMDDRIFSMAEIQKLAQLSSLSMLPAQTVAVLASIPRQATQALDHHARNLVASLGHIANMKKDES</sequence>
<dbReference type="WBParaSite" id="PSAMB.scaffold14039size2026.g35822.t1">
    <property type="protein sequence ID" value="PSAMB.scaffold14039size2026.g35822.t1"/>
    <property type="gene ID" value="PSAMB.scaffold14039size2026.g35822"/>
</dbReference>
<organism evidence="6 7">
    <name type="scientific">Plectus sambesii</name>
    <dbReference type="NCBI Taxonomy" id="2011161"/>
    <lineage>
        <taxon>Eukaryota</taxon>
        <taxon>Metazoa</taxon>
        <taxon>Ecdysozoa</taxon>
        <taxon>Nematoda</taxon>
        <taxon>Chromadorea</taxon>
        <taxon>Plectida</taxon>
        <taxon>Plectina</taxon>
        <taxon>Plectoidea</taxon>
        <taxon>Plectidae</taxon>
        <taxon>Plectus</taxon>
    </lineage>
</organism>
<dbReference type="PANTHER" id="PTHR11560">
    <property type="entry name" value="39S RIBOSOMAL PROTEIN L10, MITOCHONDRIAL"/>
    <property type="match status" value="1"/>
</dbReference>
<dbReference type="InterPro" id="IPR001790">
    <property type="entry name" value="Ribosomal_uL10"/>
</dbReference>
<dbReference type="GO" id="GO:0005840">
    <property type="term" value="C:ribosome"/>
    <property type="evidence" value="ECO:0007669"/>
    <property type="project" value="UniProtKB-KW"/>
</dbReference>
<dbReference type="AlphaFoldDB" id="A0A914V0P8"/>
<evidence type="ECO:0000256" key="2">
    <source>
        <dbReference type="ARBA" id="ARBA00022980"/>
    </source>
</evidence>
<evidence type="ECO:0000256" key="4">
    <source>
        <dbReference type="ARBA" id="ARBA00035707"/>
    </source>
</evidence>
<evidence type="ECO:0000313" key="6">
    <source>
        <dbReference type="Proteomes" id="UP000887566"/>
    </source>
</evidence>
<comment type="similarity">
    <text evidence="1">Belongs to the universal ribosomal protein uL10 family.</text>
</comment>
<dbReference type="Proteomes" id="UP000887566">
    <property type="component" value="Unplaced"/>
</dbReference>
<name>A0A914V0P8_9BILA</name>
<evidence type="ECO:0000313" key="7">
    <source>
        <dbReference type="WBParaSite" id="PSAMB.scaffold14039size2026.g35822.t1"/>
    </source>
</evidence>
<protein>
    <recommendedName>
        <fullName evidence="4">Large ribosomal subunit protein uL10m</fullName>
    </recommendedName>
    <alternativeName>
        <fullName evidence="5">39S ribosomal protein L10, mitochondrial</fullName>
    </alternativeName>
</protein>
<accession>A0A914V0P8</accession>
<dbReference type="InterPro" id="IPR047865">
    <property type="entry name" value="Ribosomal_uL10_bac_type"/>
</dbReference>
<reference evidence="7" key="1">
    <citation type="submission" date="2022-11" db="UniProtKB">
        <authorList>
            <consortium name="WormBaseParasite"/>
        </authorList>
    </citation>
    <scope>IDENTIFICATION</scope>
</reference>